<dbReference type="InterPro" id="IPR015424">
    <property type="entry name" value="PyrdxlP-dep_Trfase"/>
</dbReference>
<dbReference type="Proteomes" id="UP000630936">
    <property type="component" value="Unassembled WGS sequence"/>
</dbReference>
<dbReference type="Pfam" id="PF00155">
    <property type="entry name" value="Aminotran_1_2"/>
    <property type="match status" value="1"/>
</dbReference>
<evidence type="ECO:0000313" key="3">
    <source>
        <dbReference type="Proteomes" id="UP000630936"/>
    </source>
</evidence>
<evidence type="ECO:0000259" key="1">
    <source>
        <dbReference type="Pfam" id="PF00155"/>
    </source>
</evidence>
<dbReference type="GO" id="GO:0047536">
    <property type="term" value="F:2-aminoadipate transaminase activity"/>
    <property type="evidence" value="ECO:0007669"/>
    <property type="project" value="TreeGrafter"/>
</dbReference>
<dbReference type="AlphaFoldDB" id="A0A918PXP8"/>
<dbReference type="InterPro" id="IPR015422">
    <property type="entry name" value="PyrdxlP-dep_Trfase_small"/>
</dbReference>
<keyword evidence="2" id="KW-0808">Transferase</keyword>
<dbReference type="GO" id="GO:0030170">
    <property type="term" value="F:pyridoxal phosphate binding"/>
    <property type="evidence" value="ECO:0007669"/>
    <property type="project" value="InterPro"/>
</dbReference>
<dbReference type="InterPro" id="IPR015421">
    <property type="entry name" value="PyrdxlP-dep_Trfase_major"/>
</dbReference>
<gene>
    <name evidence="2" type="ORF">GCM10010387_19860</name>
</gene>
<keyword evidence="3" id="KW-1185">Reference proteome</keyword>
<dbReference type="Gene3D" id="3.40.640.10">
    <property type="entry name" value="Type I PLP-dependent aspartate aminotransferase-like (Major domain)"/>
    <property type="match status" value="1"/>
</dbReference>
<name>A0A918PXP8_9ACTN</name>
<dbReference type="CDD" id="cd00609">
    <property type="entry name" value="AAT_like"/>
    <property type="match status" value="1"/>
</dbReference>
<dbReference type="RefSeq" id="WP_268247187.1">
    <property type="nucleotide sequence ID" value="NZ_BMWG01000004.1"/>
</dbReference>
<dbReference type="NCBIfam" id="TIGR04461">
    <property type="entry name" value="endura_MppQ"/>
    <property type="match status" value="1"/>
</dbReference>
<evidence type="ECO:0000313" key="2">
    <source>
        <dbReference type="EMBL" id="GGZ26569.1"/>
    </source>
</evidence>
<dbReference type="PANTHER" id="PTHR42858">
    <property type="entry name" value="AMINOTRANSFERASE"/>
    <property type="match status" value="1"/>
</dbReference>
<protein>
    <submittedName>
        <fullName evidence="2">Aminotransferase class I/II</fullName>
    </submittedName>
</protein>
<keyword evidence="2" id="KW-0032">Aminotransferase</keyword>
<reference evidence="2" key="2">
    <citation type="submission" date="2020-09" db="EMBL/GenBank/DDBJ databases">
        <authorList>
            <person name="Sun Q."/>
            <person name="Ohkuma M."/>
        </authorList>
    </citation>
    <scope>NUCLEOTIDE SEQUENCE</scope>
    <source>
        <strain evidence="2">JCM 4988</strain>
    </source>
</reference>
<dbReference type="InterPro" id="IPR004839">
    <property type="entry name" value="Aminotransferase_I/II_large"/>
</dbReference>
<proteinExistence type="predicted"/>
<reference evidence="2" key="1">
    <citation type="journal article" date="2014" name="Int. J. Syst. Evol. Microbiol.">
        <title>Complete genome sequence of Corynebacterium casei LMG S-19264T (=DSM 44701T), isolated from a smear-ripened cheese.</title>
        <authorList>
            <consortium name="US DOE Joint Genome Institute (JGI-PGF)"/>
            <person name="Walter F."/>
            <person name="Albersmeier A."/>
            <person name="Kalinowski J."/>
            <person name="Ruckert C."/>
        </authorList>
    </citation>
    <scope>NUCLEOTIDE SEQUENCE</scope>
    <source>
        <strain evidence="2">JCM 4988</strain>
    </source>
</reference>
<dbReference type="Gene3D" id="3.90.1150.10">
    <property type="entry name" value="Aspartate Aminotransferase, domain 1"/>
    <property type="match status" value="1"/>
</dbReference>
<organism evidence="2 3">
    <name type="scientific">Streptomyces inusitatus</name>
    <dbReference type="NCBI Taxonomy" id="68221"/>
    <lineage>
        <taxon>Bacteria</taxon>
        <taxon>Bacillati</taxon>
        <taxon>Actinomycetota</taxon>
        <taxon>Actinomycetes</taxon>
        <taxon>Kitasatosporales</taxon>
        <taxon>Streptomycetaceae</taxon>
        <taxon>Streptomyces</taxon>
    </lineage>
</organism>
<dbReference type="PANTHER" id="PTHR42858:SF1">
    <property type="entry name" value="LD15494P"/>
    <property type="match status" value="1"/>
</dbReference>
<dbReference type="SUPFAM" id="SSF53383">
    <property type="entry name" value="PLP-dependent transferases"/>
    <property type="match status" value="1"/>
</dbReference>
<feature type="domain" description="Aminotransferase class I/classII large" evidence="1">
    <location>
        <begin position="70"/>
        <end position="400"/>
    </location>
</feature>
<sequence>MTASAPEEGLPHGSAPVLPHTRRWRAGVVQEVAPPGVLDLGPGYIEPALLPVRLMAGAYQNALAEYGAAALSYGHDPGALPLRSRLAARATAADGRLCEPEQILLTSGTSQALYLLATALAAPGDTVLTEEFCYDLGQRIFLDCALRLRQVAMDASGMLPEALDQALTEGAQAGTTTAFVYLTPTHHNPLGHTMPSVRRRQLIEVAAHHGVMMVEDDAYAELSLSPEPPPPSLAALAGYRRVVRLCSFSKTLGPGLRLGWLLADRETAGRLSGHGLFASGGSLNHTTSLAVDSLLADGAYDRHLGVLREQLRIRRDALEGALRAALGDRWALRTPSGGFFLWLRGERGTGEAELLAGAAGAGVRIAAGSRFGVPRPGAAAVRLAFSFNPPESLERAAVRLAAAWSGSEPAPEIGVRS</sequence>
<comment type="caution">
    <text evidence="2">The sequence shown here is derived from an EMBL/GenBank/DDBJ whole genome shotgun (WGS) entry which is preliminary data.</text>
</comment>
<dbReference type="EMBL" id="BMWG01000004">
    <property type="protein sequence ID" value="GGZ26569.1"/>
    <property type="molecule type" value="Genomic_DNA"/>
</dbReference>
<accession>A0A918PXP8</accession>
<dbReference type="InterPro" id="IPR031021">
    <property type="entry name" value="Endura_MppQ"/>
</dbReference>